<name>A0A1X7SSX8_AMPQE</name>
<organism evidence="1">
    <name type="scientific">Amphimedon queenslandica</name>
    <name type="common">Sponge</name>
    <dbReference type="NCBI Taxonomy" id="400682"/>
    <lineage>
        <taxon>Eukaryota</taxon>
        <taxon>Metazoa</taxon>
        <taxon>Porifera</taxon>
        <taxon>Demospongiae</taxon>
        <taxon>Heteroscleromorpha</taxon>
        <taxon>Haplosclerida</taxon>
        <taxon>Niphatidae</taxon>
        <taxon>Amphimedon</taxon>
    </lineage>
</organism>
<dbReference type="InParanoid" id="A0A1X7SSX8"/>
<proteinExistence type="predicted"/>
<dbReference type="EnsemblMetazoa" id="Aqu2.1.05183_001">
    <property type="protein sequence ID" value="Aqu2.1.05183_001"/>
    <property type="gene ID" value="Aqu2.1.05183"/>
</dbReference>
<dbReference type="AlphaFoldDB" id="A0A1X7SSX8"/>
<reference evidence="1" key="1">
    <citation type="submission" date="2017-05" db="UniProtKB">
        <authorList>
            <consortium name="EnsemblMetazoa"/>
        </authorList>
    </citation>
    <scope>IDENTIFICATION</scope>
</reference>
<sequence>MPSLGVPEVVASPRLRVTRAVQLVLRESLHNLRRPLVLLQVLLGLPVLKMAPWLMLTWSFWASLGRKCASSCLSR</sequence>
<accession>A0A1X7SSX8</accession>
<protein>
    <submittedName>
        <fullName evidence="1">Uncharacterized protein</fullName>
    </submittedName>
</protein>
<evidence type="ECO:0000313" key="1">
    <source>
        <dbReference type="EnsemblMetazoa" id="Aqu2.1.05183_001"/>
    </source>
</evidence>